<dbReference type="InterPro" id="IPR002733">
    <property type="entry name" value="AMMECR1_domain"/>
</dbReference>
<dbReference type="Gene3D" id="3.30.700.20">
    <property type="entry name" value="Hypothetical protein ph0010, domain 1"/>
    <property type="match status" value="1"/>
</dbReference>
<name>A0A975GRD3_9BACT</name>
<sequence length="219" mass="24675">MVCRPRPAGYNVISARLPLQKTFFTIQKGRYKMPTLTDKDQKTLLKLARSVITSELIKSSDTERPAEISSVLAEKRGCFVTLHKKGVLRGCIGTIEPVKPLISCVEDNALNAAFRDPRFPPLKANELPDIDIEVSVLTVPRILEHKDGKELKAKLNPGVHGVILSKGWHSSTFLPQVWEQLPDTQIFLEHLCQKGGMEKTCWMDKDTVVKVYEAEYFSE</sequence>
<gene>
    <name evidence="2" type="ORF">dnm_059820</name>
</gene>
<dbReference type="InterPro" id="IPR027485">
    <property type="entry name" value="AMMECR1_N"/>
</dbReference>
<accession>A0A975GRD3</accession>
<dbReference type="SUPFAM" id="SSF143447">
    <property type="entry name" value="AMMECR1-like"/>
    <property type="match status" value="1"/>
</dbReference>
<dbReference type="KEGG" id="dmm:dnm_059820"/>
<dbReference type="InterPro" id="IPR023473">
    <property type="entry name" value="AMMECR1"/>
</dbReference>
<dbReference type="AlphaFoldDB" id="A0A975GRD3"/>
<dbReference type="Gene3D" id="3.30.1490.150">
    <property type="entry name" value="Hypothetical protein ph0010, domain 2"/>
    <property type="match status" value="1"/>
</dbReference>
<feature type="domain" description="AMMECR1" evidence="1">
    <location>
        <begin position="39"/>
        <end position="219"/>
    </location>
</feature>
<dbReference type="Proteomes" id="UP000663722">
    <property type="component" value="Chromosome"/>
</dbReference>
<dbReference type="Pfam" id="PF01871">
    <property type="entry name" value="AMMECR1"/>
    <property type="match status" value="1"/>
</dbReference>
<proteinExistence type="predicted"/>
<evidence type="ECO:0000313" key="2">
    <source>
        <dbReference type="EMBL" id="QTA89923.1"/>
    </source>
</evidence>
<evidence type="ECO:0000259" key="1">
    <source>
        <dbReference type="PROSITE" id="PS51112"/>
    </source>
</evidence>
<keyword evidence="3" id="KW-1185">Reference proteome</keyword>
<protein>
    <submittedName>
        <fullName evidence="2">AmmeMemoRadiSam system protein A</fullName>
    </submittedName>
</protein>
<organism evidence="2 3">
    <name type="scientific">Desulfonema magnum</name>
    <dbReference type="NCBI Taxonomy" id="45655"/>
    <lineage>
        <taxon>Bacteria</taxon>
        <taxon>Pseudomonadati</taxon>
        <taxon>Thermodesulfobacteriota</taxon>
        <taxon>Desulfobacteria</taxon>
        <taxon>Desulfobacterales</taxon>
        <taxon>Desulfococcaceae</taxon>
        <taxon>Desulfonema</taxon>
    </lineage>
</organism>
<dbReference type="NCBIfam" id="TIGR00296">
    <property type="entry name" value="TIGR00296 family protein"/>
    <property type="match status" value="1"/>
</dbReference>
<dbReference type="PANTHER" id="PTHR13016">
    <property type="entry name" value="AMMECR1 HOMOLOG"/>
    <property type="match status" value="1"/>
</dbReference>
<dbReference type="InterPro" id="IPR027623">
    <property type="entry name" value="AmmeMemoSam_A"/>
</dbReference>
<dbReference type="PANTHER" id="PTHR13016:SF0">
    <property type="entry name" value="AMME SYNDROME CANDIDATE GENE 1 PROTEIN"/>
    <property type="match status" value="1"/>
</dbReference>
<reference evidence="2" key="1">
    <citation type="journal article" date="2021" name="Microb. Physiol.">
        <title>Proteogenomic Insights into the Physiology of Marine, Sulfate-Reducing, Filamentous Desulfonema limicola and Desulfonema magnum.</title>
        <authorList>
            <person name="Schnaars V."/>
            <person name="Wohlbrand L."/>
            <person name="Scheve S."/>
            <person name="Hinrichs C."/>
            <person name="Reinhardt R."/>
            <person name="Rabus R."/>
        </authorList>
    </citation>
    <scope>NUCLEOTIDE SEQUENCE</scope>
    <source>
        <strain evidence="2">4be13</strain>
    </source>
</reference>
<dbReference type="InterPro" id="IPR036071">
    <property type="entry name" value="AMMECR1_dom_sf"/>
</dbReference>
<dbReference type="PROSITE" id="PS51112">
    <property type="entry name" value="AMMECR1"/>
    <property type="match status" value="1"/>
</dbReference>
<dbReference type="EMBL" id="CP061800">
    <property type="protein sequence ID" value="QTA89923.1"/>
    <property type="molecule type" value="Genomic_DNA"/>
</dbReference>
<evidence type="ECO:0000313" key="3">
    <source>
        <dbReference type="Proteomes" id="UP000663722"/>
    </source>
</evidence>
<dbReference type="NCBIfam" id="TIGR04335">
    <property type="entry name" value="AmmeMemoSam_A"/>
    <property type="match status" value="1"/>
</dbReference>